<keyword evidence="3 4" id="KW-0472">Membrane</keyword>
<accession>A0A0A1UK66</accession>
<protein>
    <recommendedName>
        <fullName evidence="4">Copper transport protein</fullName>
    </recommendedName>
</protein>
<gene>
    <name evidence="5" type="ORF">RSOL_268480</name>
</gene>
<organism evidence="5 6">
    <name type="scientific">Rhizoctonia solani AG-3 Rhs1AP</name>
    <dbReference type="NCBI Taxonomy" id="1086054"/>
    <lineage>
        <taxon>Eukaryota</taxon>
        <taxon>Fungi</taxon>
        <taxon>Dikarya</taxon>
        <taxon>Basidiomycota</taxon>
        <taxon>Agaricomycotina</taxon>
        <taxon>Agaricomycetes</taxon>
        <taxon>Cantharellales</taxon>
        <taxon>Ceratobasidiaceae</taxon>
        <taxon>Rhizoctonia</taxon>
    </lineage>
</organism>
<evidence type="ECO:0000256" key="2">
    <source>
        <dbReference type="ARBA" id="ARBA00022989"/>
    </source>
</evidence>
<evidence type="ECO:0000313" key="5">
    <source>
        <dbReference type="EMBL" id="EUC58613.1"/>
    </source>
</evidence>
<dbReference type="Proteomes" id="UP000030108">
    <property type="component" value="Unassembled WGS sequence"/>
</dbReference>
<keyword evidence="1 4" id="KW-0812">Transmembrane</keyword>
<evidence type="ECO:0000256" key="1">
    <source>
        <dbReference type="ARBA" id="ARBA00022692"/>
    </source>
</evidence>
<reference evidence="6" key="1">
    <citation type="journal article" date="2014" name="Genome Announc.">
        <title>Draft genome sequence of the plant-pathogenic soil fungus Rhizoctonia solani anastomosis group 3 strain Rhs1AP.</title>
        <authorList>
            <person name="Cubeta M.A."/>
            <person name="Thomas E."/>
            <person name="Dean R.A."/>
            <person name="Jabaji S."/>
            <person name="Neate S.M."/>
            <person name="Tavantzis S."/>
            <person name="Toda T."/>
            <person name="Vilgalys R."/>
            <person name="Bharathan N."/>
            <person name="Fedorova-Abrams N."/>
            <person name="Pakala S.B."/>
            <person name="Pakala S.M."/>
            <person name="Zafar N."/>
            <person name="Joardar V."/>
            <person name="Losada L."/>
            <person name="Nierman W.C."/>
        </authorList>
    </citation>
    <scope>NUCLEOTIDE SEQUENCE [LARGE SCALE GENOMIC DNA]</scope>
    <source>
        <strain evidence="6">AG-3</strain>
    </source>
</reference>
<sequence>MHTMDMDHGGHGGMDHGGHGGMDMGPKCDMNMLWNTQIIDTCIVFKSWHISSNGTFFLSFVAIVLLGVAYEWLRRAQTILDVRIARSIAKGKTSTQGPDSPTEDEPLNSRMFKQRTIATLSPGARASRAALYGASVFLSFFLMLVFMTYNAYLILAVVLGASIGHYVLELRWMPKRSSTVQGLVEKEWLVISNSDRGFCLVLVVCWPCVGRALYVFWNEISSNFALHFSSSLEWTSSLHMAPNSD</sequence>
<dbReference type="Pfam" id="PF04145">
    <property type="entry name" value="Ctr"/>
    <property type="match status" value="1"/>
</dbReference>
<keyword evidence="4" id="KW-0187">Copper transport</keyword>
<evidence type="ECO:0000256" key="3">
    <source>
        <dbReference type="ARBA" id="ARBA00023136"/>
    </source>
</evidence>
<dbReference type="GO" id="GO:0005375">
    <property type="term" value="F:copper ion transmembrane transporter activity"/>
    <property type="evidence" value="ECO:0007669"/>
    <property type="project" value="UniProtKB-UniRule"/>
</dbReference>
<comment type="similarity">
    <text evidence="4">Belongs to the copper transporter (Ctr) (TC 1.A.56) family. SLC31A subfamily.</text>
</comment>
<comment type="caution">
    <text evidence="5">The sequence shown here is derived from an EMBL/GenBank/DDBJ whole genome shotgun (WGS) entry which is preliminary data.</text>
</comment>
<dbReference type="GO" id="GO:0016020">
    <property type="term" value="C:membrane"/>
    <property type="evidence" value="ECO:0007669"/>
    <property type="project" value="UniProtKB-SubCell"/>
</dbReference>
<keyword evidence="4" id="KW-0406">Ion transport</keyword>
<keyword evidence="4" id="KW-0186">Copper</keyword>
<feature type="non-terminal residue" evidence="5">
    <location>
        <position position="245"/>
    </location>
</feature>
<evidence type="ECO:0000256" key="4">
    <source>
        <dbReference type="RuleBase" id="RU367022"/>
    </source>
</evidence>
<proteinExistence type="inferred from homology"/>
<feature type="transmembrane region" description="Helical" evidence="4">
    <location>
        <begin position="54"/>
        <end position="73"/>
    </location>
</feature>
<feature type="transmembrane region" description="Helical" evidence="4">
    <location>
        <begin position="152"/>
        <end position="168"/>
    </location>
</feature>
<feature type="transmembrane region" description="Helical" evidence="4">
    <location>
        <begin position="129"/>
        <end position="146"/>
    </location>
</feature>
<dbReference type="PANTHER" id="PTHR12483:SF115">
    <property type="entry name" value="COPPER TRANSPORT PROTEIN"/>
    <property type="match status" value="1"/>
</dbReference>
<keyword evidence="2 4" id="KW-1133">Transmembrane helix</keyword>
<dbReference type="OrthoDB" id="161814at2759"/>
<comment type="subcellular location">
    <subcellularLocation>
        <location evidence="4">Membrane</location>
        <topology evidence="4">Multi-pass membrane protein</topology>
    </subcellularLocation>
</comment>
<dbReference type="InterPro" id="IPR007274">
    <property type="entry name" value="Cop_transporter"/>
</dbReference>
<dbReference type="AlphaFoldDB" id="A0A0A1UK66"/>
<dbReference type="PANTHER" id="PTHR12483">
    <property type="entry name" value="SOLUTE CARRIER FAMILY 31 COPPER TRANSPORTERS"/>
    <property type="match status" value="1"/>
</dbReference>
<evidence type="ECO:0000313" key="6">
    <source>
        <dbReference type="Proteomes" id="UP000030108"/>
    </source>
</evidence>
<dbReference type="EMBL" id="JATN01000321">
    <property type="protein sequence ID" value="EUC58613.1"/>
    <property type="molecule type" value="Genomic_DNA"/>
</dbReference>
<keyword evidence="4" id="KW-0813">Transport</keyword>
<name>A0A0A1UK66_9AGAM</name>